<sequence length="66" mass="7134">MLLSISNLYKDFWVRPALGKSVVQVPVLRGVELEVSKGEIVGILGDSGSGKSTLAKIILRLLEPSR</sequence>
<gene>
    <name evidence="5" type="ORF">COX46_01840</name>
</gene>
<name>A0A2G9YBA4_9BACT</name>
<feature type="non-terminal residue" evidence="5">
    <location>
        <position position="66"/>
    </location>
</feature>
<dbReference type="PANTHER" id="PTHR43776:SF8">
    <property type="entry name" value="ABC TRANSPORTER, ATP-BINDING PROTEIN"/>
    <property type="match status" value="1"/>
</dbReference>
<keyword evidence="3 5" id="KW-0067">ATP-binding</keyword>
<dbReference type="GO" id="GO:0005524">
    <property type="term" value="F:ATP binding"/>
    <property type="evidence" value="ECO:0007669"/>
    <property type="project" value="UniProtKB-KW"/>
</dbReference>
<evidence type="ECO:0000256" key="1">
    <source>
        <dbReference type="ARBA" id="ARBA00022448"/>
    </source>
</evidence>
<dbReference type="InterPro" id="IPR003439">
    <property type="entry name" value="ABC_transporter-like_ATP-bd"/>
</dbReference>
<feature type="domain" description="ABC transporter" evidence="4">
    <location>
        <begin position="28"/>
        <end position="65"/>
    </location>
</feature>
<proteinExistence type="predicted"/>
<evidence type="ECO:0000259" key="4">
    <source>
        <dbReference type="Pfam" id="PF00005"/>
    </source>
</evidence>
<evidence type="ECO:0000313" key="5">
    <source>
        <dbReference type="EMBL" id="PIP16500.1"/>
    </source>
</evidence>
<dbReference type="Gene3D" id="3.40.50.300">
    <property type="entry name" value="P-loop containing nucleotide triphosphate hydrolases"/>
    <property type="match status" value="1"/>
</dbReference>
<dbReference type="InterPro" id="IPR027417">
    <property type="entry name" value="P-loop_NTPase"/>
</dbReference>
<dbReference type="EMBL" id="PCRF01000084">
    <property type="protein sequence ID" value="PIP16500.1"/>
    <property type="molecule type" value="Genomic_DNA"/>
</dbReference>
<keyword evidence="2" id="KW-0547">Nucleotide-binding</keyword>
<evidence type="ECO:0000313" key="6">
    <source>
        <dbReference type="Proteomes" id="UP000230392"/>
    </source>
</evidence>
<protein>
    <submittedName>
        <fullName evidence="5">Oligopeptide ABC transporter ATP-binding protein</fullName>
    </submittedName>
</protein>
<evidence type="ECO:0000256" key="2">
    <source>
        <dbReference type="ARBA" id="ARBA00022741"/>
    </source>
</evidence>
<dbReference type="PANTHER" id="PTHR43776">
    <property type="entry name" value="TRANSPORT ATP-BINDING PROTEIN"/>
    <property type="match status" value="1"/>
</dbReference>
<accession>A0A2G9YBA4</accession>
<organism evidence="5 6">
    <name type="scientific">bacterium (Candidatus Ratteibacteria) CG23_combo_of_CG06-09_8_20_14_all_48_7</name>
    <dbReference type="NCBI Taxonomy" id="2014292"/>
    <lineage>
        <taxon>Bacteria</taxon>
        <taxon>Candidatus Ratteibacteria</taxon>
    </lineage>
</organism>
<keyword evidence="1" id="KW-0813">Transport</keyword>
<dbReference type="Proteomes" id="UP000230392">
    <property type="component" value="Unassembled WGS sequence"/>
</dbReference>
<dbReference type="GO" id="GO:0016887">
    <property type="term" value="F:ATP hydrolysis activity"/>
    <property type="evidence" value="ECO:0007669"/>
    <property type="project" value="InterPro"/>
</dbReference>
<evidence type="ECO:0000256" key="3">
    <source>
        <dbReference type="ARBA" id="ARBA00022840"/>
    </source>
</evidence>
<dbReference type="AlphaFoldDB" id="A0A2G9YBA4"/>
<dbReference type="InterPro" id="IPR050319">
    <property type="entry name" value="ABC_transp_ATP-bind"/>
</dbReference>
<dbReference type="Pfam" id="PF00005">
    <property type="entry name" value="ABC_tran"/>
    <property type="match status" value="1"/>
</dbReference>
<dbReference type="SUPFAM" id="SSF52540">
    <property type="entry name" value="P-loop containing nucleoside triphosphate hydrolases"/>
    <property type="match status" value="1"/>
</dbReference>
<reference evidence="5 6" key="1">
    <citation type="submission" date="2017-09" db="EMBL/GenBank/DDBJ databases">
        <title>Depth-based differentiation of microbial function through sediment-hosted aquifers and enrichment of novel symbionts in the deep terrestrial subsurface.</title>
        <authorList>
            <person name="Probst A.J."/>
            <person name="Ladd B."/>
            <person name="Jarett J.K."/>
            <person name="Geller-Mcgrath D.E."/>
            <person name="Sieber C.M."/>
            <person name="Emerson J.B."/>
            <person name="Anantharaman K."/>
            <person name="Thomas B.C."/>
            <person name="Malmstrom R."/>
            <person name="Stieglmeier M."/>
            <person name="Klingl A."/>
            <person name="Woyke T."/>
            <person name="Ryan C.M."/>
            <person name="Banfield J.F."/>
        </authorList>
    </citation>
    <scope>NUCLEOTIDE SEQUENCE [LARGE SCALE GENOMIC DNA]</scope>
    <source>
        <strain evidence="5">CG23_combo_of_CG06-09_8_20_14_all_48_7</strain>
    </source>
</reference>
<comment type="caution">
    <text evidence="5">The sequence shown here is derived from an EMBL/GenBank/DDBJ whole genome shotgun (WGS) entry which is preliminary data.</text>
</comment>